<proteinExistence type="predicted"/>
<organism evidence="1 2">
    <name type="scientific">Polarella glacialis</name>
    <name type="common">Dinoflagellate</name>
    <dbReference type="NCBI Taxonomy" id="89957"/>
    <lineage>
        <taxon>Eukaryota</taxon>
        <taxon>Sar</taxon>
        <taxon>Alveolata</taxon>
        <taxon>Dinophyceae</taxon>
        <taxon>Suessiales</taxon>
        <taxon>Suessiaceae</taxon>
        <taxon>Polarella</taxon>
    </lineage>
</organism>
<evidence type="ECO:0000313" key="2">
    <source>
        <dbReference type="Proteomes" id="UP000626109"/>
    </source>
</evidence>
<name>A0A813LR35_POLGL</name>
<dbReference type="AlphaFoldDB" id="A0A813LR35"/>
<dbReference type="Proteomes" id="UP000626109">
    <property type="component" value="Unassembled WGS sequence"/>
</dbReference>
<protein>
    <submittedName>
        <fullName evidence="1">Uncharacterized protein</fullName>
    </submittedName>
</protein>
<accession>A0A813LR35</accession>
<comment type="caution">
    <text evidence="1">The sequence shown here is derived from an EMBL/GenBank/DDBJ whole genome shotgun (WGS) entry which is preliminary data.</text>
</comment>
<gene>
    <name evidence="1" type="ORF">PGLA2088_LOCUS45700</name>
</gene>
<evidence type="ECO:0000313" key="1">
    <source>
        <dbReference type="EMBL" id="CAE8730312.1"/>
    </source>
</evidence>
<reference evidence="1" key="1">
    <citation type="submission" date="2021-02" db="EMBL/GenBank/DDBJ databases">
        <authorList>
            <person name="Dougan E. K."/>
            <person name="Rhodes N."/>
            <person name="Thang M."/>
            <person name="Chan C."/>
        </authorList>
    </citation>
    <scope>NUCLEOTIDE SEQUENCE</scope>
</reference>
<sequence length="90" mass="9839">MAAMKKAMKVAMKAMKAMKAKAMKKAMKKAAAPAAAAPAMKKAMKAMKNTEEMRACAVHSRRRSLGAHVQPAFETHLQLRHIDSCQPQFA</sequence>
<dbReference type="EMBL" id="CAJNNW010035828">
    <property type="protein sequence ID" value="CAE8730312.1"/>
    <property type="molecule type" value="Genomic_DNA"/>
</dbReference>